<dbReference type="EMBL" id="BOOJ01000057">
    <property type="protein sequence ID" value="GIH95890.1"/>
    <property type="molecule type" value="Genomic_DNA"/>
</dbReference>
<dbReference type="PANTHER" id="PTHR33608:SF14">
    <property type="entry name" value="POSSIBLE CONSERVED SECRETED PROTEIN"/>
    <property type="match status" value="1"/>
</dbReference>
<reference evidence="3 4" key="1">
    <citation type="submission" date="2021-01" db="EMBL/GenBank/DDBJ databases">
        <title>Whole genome shotgun sequence of Planobispora siamensis NBRC 107568.</title>
        <authorList>
            <person name="Komaki H."/>
            <person name="Tamura T."/>
        </authorList>
    </citation>
    <scope>NUCLEOTIDE SEQUENCE [LARGE SCALE GENOMIC DNA]</scope>
    <source>
        <strain evidence="3 4">NBRC 107568</strain>
    </source>
</reference>
<sequence length="421" mass="45054">MTAPAGTWTTTPAFRRAVVLAVGLCLLAVALGRVDLVVVAVPFALGTVLSLRSRPRRVPRAGLRLEEDTVTETDPVTASVTLDGDPDTVCVVLTAAPSLGHDARPRVVRPPAAVPLTGMAARWGVHAFGPVRVRAFACDGLLEAAERVLPPRNVRVLPAAEPYSSRTPVPRPGGMSGIHRARRPGDGGELAGVRPYRPGDRLRRIDWRTTLRAREPYVNATQPDRDAEIVILLDVLRDAGGDGGGGPSVLDVTVRAAASIAGHYTHQGDRVSLVEFGPRLRRLPPGTGRRHHLLQLSWLAETRPMPGGHEFLGDRILAAGTLSSSTLVVMLTPLLDPRSATALAVLARARRPLVAVDTLPPGLPPRSGGEWSELAERLWRLERDNTVGRLREAGVPVEAWRGSGSLDAVLREAARVTAVIR</sequence>
<evidence type="ECO:0000259" key="2">
    <source>
        <dbReference type="Pfam" id="PF01882"/>
    </source>
</evidence>
<evidence type="ECO:0000313" key="3">
    <source>
        <dbReference type="EMBL" id="GIH95890.1"/>
    </source>
</evidence>
<name>A0A8J3SNQ7_9ACTN</name>
<dbReference type="Pfam" id="PF01882">
    <property type="entry name" value="DUF58"/>
    <property type="match status" value="1"/>
</dbReference>
<accession>A0A8J3SNQ7</accession>
<dbReference type="AlphaFoldDB" id="A0A8J3SNQ7"/>
<feature type="region of interest" description="Disordered" evidence="1">
    <location>
        <begin position="163"/>
        <end position="195"/>
    </location>
</feature>
<evidence type="ECO:0000313" key="4">
    <source>
        <dbReference type="Proteomes" id="UP000619788"/>
    </source>
</evidence>
<keyword evidence="4" id="KW-1185">Reference proteome</keyword>
<feature type="domain" description="DUF58" evidence="2">
    <location>
        <begin position="193"/>
        <end position="357"/>
    </location>
</feature>
<organism evidence="3 4">
    <name type="scientific">Planobispora siamensis</name>
    <dbReference type="NCBI Taxonomy" id="936338"/>
    <lineage>
        <taxon>Bacteria</taxon>
        <taxon>Bacillati</taxon>
        <taxon>Actinomycetota</taxon>
        <taxon>Actinomycetes</taxon>
        <taxon>Streptosporangiales</taxon>
        <taxon>Streptosporangiaceae</taxon>
        <taxon>Planobispora</taxon>
    </lineage>
</organism>
<dbReference type="RefSeq" id="WP_204067958.1">
    <property type="nucleotide sequence ID" value="NZ_BOOJ01000057.1"/>
</dbReference>
<dbReference type="InterPro" id="IPR002881">
    <property type="entry name" value="DUF58"/>
</dbReference>
<protein>
    <recommendedName>
        <fullName evidence="2">DUF58 domain-containing protein</fullName>
    </recommendedName>
</protein>
<evidence type="ECO:0000256" key="1">
    <source>
        <dbReference type="SAM" id="MobiDB-lite"/>
    </source>
</evidence>
<dbReference type="Proteomes" id="UP000619788">
    <property type="component" value="Unassembled WGS sequence"/>
</dbReference>
<gene>
    <name evidence="3" type="ORF">Psi01_65200</name>
</gene>
<dbReference type="PANTHER" id="PTHR33608">
    <property type="entry name" value="BLL2464 PROTEIN"/>
    <property type="match status" value="1"/>
</dbReference>
<proteinExistence type="predicted"/>
<comment type="caution">
    <text evidence="3">The sequence shown here is derived from an EMBL/GenBank/DDBJ whole genome shotgun (WGS) entry which is preliminary data.</text>
</comment>